<comment type="caution">
    <text evidence="5">The sequence shown here is derived from an EMBL/GenBank/DDBJ whole genome shotgun (WGS) entry which is preliminary data.</text>
</comment>
<evidence type="ECO:0000256" key="2">
    <source>
        <dbReference type="ARBA" id="ARBA00023054"/>
    </source>
</evidence>
<dbReference type="Gene3D" id="2.60.210.10">
    <property type="entry name" value="Apoptosis, Tumor Necrosis Factor Receptor Associated Protein 2, Chain A"/>
    <property type="match status" value="1"/>
</dbReference>
<evidence type="ECO:0000313" key="5">
    <source>
        <dbReference type="EMBL" id="RIB11625.1"/>
    </source>
</evidence>
<dbReference type="Pfam" id="PF12436">
    <property type="entry name" value="USP7_ICP0_bdg"/>
    <property type="match status" value="1"/>
</dbReference>
<keyword evidence="2" id="KW-0175">Coiled coil</keyword>
<keyword evidence="1" id="KW-0833">Ubl conjugation pathway</keyword>
<dbReference type="Pfam" id="PF00651">
    <property type="entry name" value="BTB"/>
    <property type="match status" value="1"/>
</dbReference>
<dbReference type="SUPFAM" id="SSF49599">
    <property type="entry name" value="TRAF domain-like"/>
    <property type="match status" value="1"/>
</dbReference>
<dbReference type="InterPro" id="IPR011333">
    <property type="entry name" value="SKP1/BTB/POZ_sf"/>
</dbReference>
<dbReference type="GO" id="GO:0140096">
    <property type="term" value="F:catalytic activity, acting on a protein"/>
    <property type="evidence" value="ECO:0007669"/>
    <property type="project" value="UniProtKB-ARBA"/>
</dbReference>
<accession>A0A397UN18</accession>
<dbReference type="InterPro" id="IPR050804">
    <property type="entry name" value="MCC"/>
</dbReference>
<dbReference type="PANTHER" id="PTHR46236">
    <property type="entry name" value="TRAF-LIKE SUPERFAMILY PROTEIN"/>
    <property type="match status" value="1"/>
</dbReference>
<dbReference type="CDD" id="cd18186">
    <property type="entry name" value="BTB_POZ_ZBTB_KLHL-like"/>
    <property type="match status" value="1"/>
</dbReference>
<dbReference type="InterPro" id="IPR008974">
    <property type="entry name" value="TRAF-like"/>
</dbReference>
<gene>
    <name evidence="5" type="ORF">C2G38_2042512</name>
</gene>
<dbReference type="Proteomes" id="UP000266673">
    <property type="component" value="Unassembled WGS sequence"/>
</dbReference>
<name>A0A397UN18_9GLOM</name>
<feature type="domain" description="BTB" evidence="3">
    <location>
        <begin position="22"/>
        <end position="94"/>
    </location>
</feature>
<proteinExistence type="predicted"/>
<dbReference type="InterPro" id="IPR002083">
    <property type="entry name" value="MATH/TRAF_dom"/>
</dbReference>
<dbReference type="Gene3D" id="3.30.710.10">
    <property type="entry name" value="Potassium Channel Kv1.1, Chain A"/>
    <property type="match status" value="1"/>
</dbReference>
<dbReference type="SMART" id="SM00061">
    <property type="entry name" value="MATH"/>
    <property type="match status" value="1"/>
</dbReference>
<dbReference type="Pfam" id="PF22486">
    <property type="entry name" value="MATH_2"/>
    <property type="match status" value="1"/>
</dbReference>
<evidence type="ECO:0000259" key="4">
    <source>
        <dbReference type="PROSITE" id="PS50144"/>
    </source>
</evidence>
<dbReference type="SUPFAM" id="SSF54695">
    <property type="entry name" value="POZ domain"/>
    <property type="match status" value="1"/>
</dbReference>
<evidence type="ECO:0000259" key="3">
    <source>
        <dbReference type="PROSITE" id="PS50097"/>
    </source>
</evidence>
<dbReference type="EMBL" id="QKWP01001112">
    <property type="protein sequence ID" value="RIB11625.1"/>
    <property type="molecule type" value="Genomic_DNA"/>
</dbReference>
<dbReference type="STRING" id="44941.A0A397UN18"/>
<evidence type="ECO:0000313" key="6">
    <source>
        <dbReference type="Proteomes" id="UP000266673"/>
    </source>
</evidence>
<evidence type="ECO:0000256" key="1">
    <source>
        <dbReference type="ARBA" id="ARBA00022786"/>
    </source>
</evidence>
<dbReference type="PROSITE" id="PS50144">
    <property type="entry name" value="MATH"/>
    <property type="match status" value="1"/>
</dbReference>
<dbReference type="InterPro" id="IPR000210">
    <property type="entry name" value="BTB/POZ_dom"/>
</dbReference>
<organism evidence="5 6">
    <name type="scientific">Gigaspora rosea</name>
    <dbReference type="NCBI Taxonomy" id="44941"/>
    <lineage>
        <taxon>Eukaryota</taxon>
        <taxon>Fungi</taxon>
        <taxon>Fungi incertae sedis</taxon>
        <taxon>Mucoromycota</taxon>
        <taxon>Glomeromycotina</taxon>
        <taxon>Glomeromycetes</taxon>
        <taxon>Diversisporales</taxon>
        <taxon>Gigasporaceae</taxon>
        <taxon>Gigaspora</taxon>
    </lineage>
</organism>
<dbReference type="PROSITE" id="PS50097">
    <property type="entry name" value="BTB"/>
    <property type="match status" value="1"/>
</dbReference>
<dbReference type="OrthoDB" id="289038at2759"/>
<keyword evidence="6" id="KW-1185">Reference proteome</keyword>
<feature type="domain" description="MATH" evidence="4">
    <location>
        <begin position="168"/>
        <end position="300"/>
    </location>
</feature>
<protein>
    <submittedName>
        <fullName evidence="5">TRAF-like protein</fullName>
    </submittedName>
</protein>
<sequence length="442" mass="51261">MGKFFELLSNNLNELLKNSDEYNVIIEVGQEPNIKAFKAHSIILSSQCLYFKDKLAAITYNDNNIKIIKQTNVSIEVFEIIINLNFKKKSNRKILEPTLWDDIMLKPVAPNKAITITSHVLPSRTNLSTTLPSRDIISDNYASEIIDPTIANKFMPDDGNLGYEIEDFQYYTWRITGWNGLEKRITSPEFAVGGWKWRILLFPLGNEYRNSEDNVSIYLDFADPKGAPAGWHSCVQFALLLWNPEDQTSNVSHTAHHRFTAEESDWGFTRFYNLHKLFAPSENLTRPLIENDACNITAFVRILRIQLIVTPDIFARYKWFDLANSIDWQYPLFDVPQFMVRKSETYNNFKDLAAKHLGYPAEQIRFWIFCDRANKTMRPDTPIPNNFFSITMEEIHTKMAIRHDELKLFLEVAKPINGKVVAFNKQSSNILNFVFAHYINCC</sequence>
<dbReference type="PANTHER" id="PTHR46236:SF35">
    <property type="entry name" value="MATH DOMAIN-CONTAINING PROTEIN"/>
    <property type="match status" value="1"/>
</dbReference>
<reference evidence="5 6" key="1">
    <citation type="submission" date="2018-06" db="EMBL/GenBank/DDBJ databases">
        <title>Comparative genomics reveals the genomic features of Rhizophagus irregularis, R. cerebriforme, R. diaphanum and Gigaspora rosea, and their symbiotic lifestyle signature.</title>
        <authorList>
            <person name="Morin E."/>
            <person name="San Clemente H."/>
            <person name="Chen E.C.H."/>
            <person name="De La Providencia I."/>
            <person name="Hainaut M."/>
            <person name="Kuo A."/>
            <person name="Kohler A."/>
            <person name="Murat C."/>
            <person name="Tang N."/>
            <person name="Roy S."/>
            <person name="Loubradou J."/>
            <person name="Henrissat B."/>
            <person name="Grigoriev I.V."/>
            <person name="Corradi N."/>
            <person name="Roux C."/>
            <person name="Martin F.M."/>
        </authorList>
    </citation>
    <scope>NUCLEOTIDE SEQUENCE [LARGE SCALE GENOMIC DNA]</scope>
    <source>
        <strain evidence="5 6">DAOM 194757</strain>
    </source>
</reference>
<dbReference type="InterPro" id="IPR024729">
    <property type="entry name" value="USP7_ICP0-binding_dom"/>
</dbReference>
<dbReference type="AlphaFoldDB" id="A0A397UN18"/>